<feature type="domain" description="Mammalian cell entry C-terminal" evidence="3">
    <location>
        <begin position="146"/>
        <end position="321"/>
    </location>
</feature>
<evidence type="ECO:0000256" key="1">
    <source>
        <dbReference type="SAM" id="MobiDB-lite"/>
    </source>
</evidence>
<feature type="region of interest" description="Disordered" evidence="1">
    <location>
        <begin position="389"/>
        <end position="414"/>
    </location>
</feature>
<evidence type="ECO:0000313" key="5">
    <source>
        <dbReference type="Proteomes" id="UP000563898"/>
    </source>
</evidence>
<evidence type="ECO:0000313" key="4">
    <source>
        <dbReference type="EMBL" id="NKY00517.1"/>
    </source>
</evidence>
<dbReference type="Proteomes" id="UP000563898">
    <property type="component" value="Unassembled WGS sequence"/>
</dbReference>
<dbReference type="NCBIfam" id="TIGR00996">
    <property type="entry name" value="Mtu_fam_mce"/>
    <property type="match status" value="1"/>
</dbReference>
<comment type="caution">
    <text evidence="4">The sequence shown here is derived from an EMBL/GenBank/DDBJ whole genome shotgun (WGS) entry which is preliminary data.</text>
</comment>
<dbReference type="PANTHER" id="PTHR33371">
    <property type="entry name" value="INTERMEMBRANE PHOSPHOLIPID TRANSPORT SYSTEM BINDING PROTEIN MLAD-RELATED"/>
    <property type="match status" value="1"/>
</dbReference>
<gene>
    <name evidence="4" type="ORF">HGA05_02865</name>
</gene>
<dbReference type="PANTHER" id="PTHR33371:SF4">
    <property type="entry name" value="INTERMEMBRANE PHOSPHOLIPID TRANSPORT SYSTEM BINDING PROTEIN MLAD"/>
    <property type="match status" value="1"/>
</dbReference>
<evidence type="ECO:0000259" key="3">
    <source>
        <dbReference type="Pfam" id="PF11887"/>
    </source>
</evidence>
<reference evidence="4 5" key="1">
    <citation type="submission" date="2020-04" db="EMBL/GenBank/DDBJ databases">
        <title>MicrobeNet Type strains.</title>
        <authorList>
            <person name="Nicholson A.C."/>
        </authorList>
    </citation>
    <scope>NUCLEOTIDE SEQUENCE [LARGE SCALE GENOMIC DNA]</scope>
    <source>
        <strain evidence="4 5">ATCC BAA-14</strain>
    </source>
</reference>
<organism evidence="4 5">
    <name type="scientific">Gordonia polyisoprenivorans</name>
    <dbReference type="NCBI Taxonomy" id="84595"/>
    <lineage>
        <taxon>Bacteria</taxon>
        <taxon>Bacillati</taxon>
        <taxon>Actinomycetota</taxon>
        <taxon>Actinomycetes</taxon>
        <taxon>Mycobacteriales</taxon>
        <taxon>Gordoniaceae</taxon>
        <taxon>Gordonia</taxon>
    </lineage>
</organism>
<dbReference type="AlphaFoldDB" id="A0A846WHQ6"/>
<dbReference type="InterPro" id="IPR005693">
    <property type="entry name" value="Mce"/>
</dbReference>
<name>A0A846WHQ6_9ACTN</name>
<dbReference type="Pfam" id="PF02470">
    <property type="entry name" value="MlaD"/>
    <property type="match status" value="1"/>
</dbReference>
<dbReference type="InterPro" id="IPR024516">
    <property type="entry name" value="Mce_C"/>
</dbReference>
<sequence>MTRDDSSASVPRRRARSGGLFPKFSNYRKTRATSSGSSTPGKITVCVLAVAAIIGATAYYVDRSGSTSLTVMFRNSAGLYVGDEVMVLGVPVGKVDAITPGPNGVQVALTVDGQPIPKDAKAAIIAPTLVTGRYVQLVPPYTGGDTLADGSEIPIDRTATPVEFDEVKQQLVRLTDDLGPTSADEQGSLNRFLTTTARTVNGNGQVLRQALVQLSGASGTLDRGGTDLFATVRNLQQFVSAMSAADNQIRTFSDQLATFSGVLADNRTETDQLLASLASAFDVIKNFVDTNREALVRDVGKANDITGLLVDRVDTLADILHVAPTAVSDFYNIYDPVGNSLTGALGIPDIPDPQSLICALVATVNAPEGQCASTLTQIRQNAATAAARAGVNPSASTTPAAPTSAPTSTRPGGR</sequence>
<feature type="domain" description="Mce/MlaD" evidence="2">
    <location>
        <begin position="67"/>
        <end position="140"/>
    </location>
</feature>
<dbReference type="Pfam" id="PF11887">
    <property type="entry name" value="Mce4_CUP1"/>
    <property type="match status" value="1"/>
</dbReference>
<proteinExistence type="predicted"/>
<dbReference type="EMBL" id="JAAXPC010000001">
    <property type="protein sequence ID" value="NKY00517.1"/>
    <property type="molecule type" value="Genomic_DNA"/>
</dbReference>
<feature type="region of interest" description="Disordered" evidence="1">
    <location>
        <begin position="1"/>
        <end position="23"/>
    </location>
</feature>
<dbReference type="RefSeq" id="WP_006370815.1">
    <property type="nucleotide sequence ID" value="NZ_JAAXPC010000001.1"/>
</dbReference>
<accession>A0A846WHQ6</accession>
<protein>
    <submittedName>
        <fullName evidence="4">MCE family protein</fullName>
    </submittedName>
</protein>
<dbReference type="InterPro" id="IPR003399">
    <property type="entry name" value="Mce/MlaD"/>
</dbReference>
<dbReference type="InterPro" id="IPR052336">
    <property type="entry name" value="MlaD_Phospholipid_Transporter"/>
</dbReference>
<dbReference type="GO" id="GO:0005576">
    <property type="term" value="C:extracellular region"/>
    <property type="evidence" value="ECO:0007669"/>
    <property type="project" value="TreeGrafter"/>
</dbReference>
<evidence type="ECO:0000259" key="2">
    <source>
        <dbReference type="Pfam" id="PF02470"/>
    </source>
</evidence>